<dbReference type="EMBL" id="CAACVJ010000179">
    <property type="protein sequence ID" value="VEP14363.1"/>
    <property type="molecule type" value="Genomic_DNA"/>
</dbReference>
<evidence type="ECO:0000256" key="5">
    <source>
        <dbReference type="ARBA" id="ARBA00023136"/>
    </source>
</evidence>
<dbReference type="Pfam" id="PF01943">
    <property type="entry name" value="Polysacc_synt"/>
    <property type="match status" value="1"/>
</dbReference>
<reference evidence="7 8" key="1">
    <citation type="submission" date="2019-01" db="EMBL/GenBank/DDBJ databases">
        <authorList>
            <person name="Brito A."/>
        </authorList>
    </citation>
    <scope>NUCLEOTIDE SEQUENCE [LARGE SCALE GENOMIC DNA]</scope>
    <source>
        <strain evidence="7">1</strain>
    </source>
</reference>
<evidence type="ECO:0000256" key="4">
    <source>
        <dbReference type="ARBA" id="ARBA00022989"/>
    </source>
</evidence>
<organism evidence="7 8">
    <name type="scientific">Hyella patelloides LEGE 07179</name>
    <dbReference type="NCBI Taxonomy" id="945734"/>
    <lineage>
        <taxon>Bacteria</taxon>
        <taxon>Bacillati</taxon>
        <taxon>Cyanobacteriota</taxon>
        <taxon>Cyanophyceae</taxon>
        <taxon>Pleurocapsales</taxon>
        <taxon>Hyellaceae</taxon>
        <taxon>Hyella</taxon>
    </lineage>
</organism>
<feature type="transmembrane region" description="Helical" evidence="6">
    <location>
        <begin position="350"/>
        <end position="368"/>
    </location>
</feature>
<feature type="transmembrane region" description="Helical" evidence="6">
    <location>
        <begin position="95"/>
        <end position="121"/>
    </location>
</feature>
<dbReference type="InterPro" id="IPR002797">
    <property type="entry name" value="Polysacc_synth"/>
</dbReference>
<dbReference type="OrthoDB" id="5240734at2"/>
<evidence type="ECO:0000313" key="8">
    <source>
        <dbReference type="Proteomes" id="UP000320055"/>
    </source>
</evidence>
<dbReference type="CDD" id="cd13128">
    <property type="entry name" value="MATE_Wzx_like"/>
    <property type="match status" value="1"/>
</dbReference>
<feature type="transmembrane region" description="Helical" evidence="6">
    <location>
        <begin position="164"/>
        <end position="182"/>
    </location>
</feature>
<gene>
    <name evidence="7" type="ORF">H1P_260014</name>
</gene>
<feature type="transmembrane region" description="Helical" evidence="6">
    <location>
        <begin position="55"/>
        <end position="74"/>
    </location>
</feature>
<dbReference type="PANTHER" id="PTHR30250:SF11">
    <property type="entry name" value="O-ANTIGEN TRANSPORTER-RELATED"/>
    <property type="match status" value="1"/>
</dbReference>
<name>A0A563VSH7_9CYAN</name>
<keyword evidence="3 6" id="KW-0812">Transmembrane</keyword>
<evidence type="ECO:0000256" key="2">
    <source>
        <dbReference type="ARBA" id="ARBA00022475"/>
    </source>
</evidence>
<sequence length="441" mass="47890">MNSNIVEVIKVKIAQITKKGLFKDASWMLIARLINVVVQAAYFVIVARALGAANYGSFVGVTSLASLLFPFIALGSDNVLVKEVSVNRQVFSSHWGNTLLILVINSICLTSILLLISPLIFPDNIPLPTIACLLVADLFCLGLLEASNKAFRAVDSIKKTAQMVVLNTVGKLLAALCLVTLFKNISSTGNASINIWAILYLISSILVSFLSLITVNKIAGKPRLNLSRIKSDIGQGIYFSIGMSASNINNNVDKTMLASMATLEATGIYGSAYRFINIGNVPIAALFNATYPRFFKQGVKGIKNCFGFAKKLLPLLIGYGILSFVAYQVFAPLIPKILGAEYENAISTLRWLAILPAINALHLVAADTLTGSGYQKIRSIIQVTAAILNVSLNIWLIPTRGLYGAIWATLASDGVRLVCLWIVLFYFYIVETKNRGEQDDL</sequence>
<protein>
    <submittedName>
        <fullName evidence="7">Polysaccharide biosynthesis family protein</fullName>
    </submittedName>
</protein>
<feature type="transmembrane region" description="Helical" evidence="6">
    <location>
        <begin position="194"/>
        <end position="215"/>
    </location>
</feature>
<feature type="transmembrane region" description="Helical" evidence="6">
    <location>
        <begin position="380"/>
        <end position="398"/>
    </location>
</feature>
<dbReference type="InterPro" id="IPR050833">
    <property type="entry name" value="Poly_Biosynth_Transport"/>
</dbReference>
<feature type="transmembrane region" description="Helical" evidence="6">
    <location>
        <begin position="29"/>
        <end position="49"/>
    </location>
</feature>
<feature type="transmembrane region" description="Helical" evidence="6">
    <location>
        <begin position="312"/>
        <end position="330"/>
    </location>
</feature>
<proteinExistence type="predicted"/>
<feature type="transmembrane region" description="Helical" evidence="6">
    <location>
        <begin position="127"/>
        <end position="144"/>
    </location>
</feature>
<accession>A0A563VSH7</accession>
<keyword evidence="8" id="KW-1185">Reference proteome</keyword>
<evidence type="ECO:0000256" key="3">
    <source>
        <dbReference type="ARBA" id="ARBA00022692"/>
    </source>
</evidence>
<keyword evidence="4 6" id="KW-1133">Transmembrane helix</keyword>
<dbReference type="GO" id="GO:0005886">
    <property type="term" value="C:plasma membrane"/>
    <property type="evidence" value="ECO:0007669"/>
    <property type="project" value="UniProtKB-SubCell"/>
</dbReference>
<evidence type="ECO:0000313" key="7">
    <source>
        <dbReference type="EMBL" id="VEP14363.1"/>
    </source>
</evidence>
<dbReference type="PANTHER" id="PTHR30250">
    <property type="entry name" value="PST FAMILY PREDICTED COLANIC ACID TRANSPORTER"/>
    <property type="match status" value="1"/>
</dbReference>
<evidence type="ECO:0000256" key="6">
    <source>
        <dbReference type="SAM" id="Phobius"/>
    </source>
</evidence>
<comment type="subcellular location">
    <subcellularLocation>
        <location evidence="1">Cell membrane</location>
        <topology evidence="1">Multi-pass membrane protein</topology>
    </subcellularLocation>
</comment>
<dbReference type="Proteomes" id="UP000320055">
    <property type="component" value="Unassembled WGS sequence"/>
</dbReference>
<keyword evidence="5 6" id="KW-0472">Membrane</keyword>
<evidence type="ECO:0000256" key="1">
    <source>
        <dbReference type="ARBA" id="ARBA00004651"/>
    </source>
</evidence>
<dbReference type="AlphaFoldDB" id="A0A563VSH7"/>
<feature type="transmembrane region" description="Helical" evidence="6">
    <location>
        <begin position="404"/>
        <end position="429"/>
    </location>
</feature>
<dbReference type="RefSeq" id="WP_144864925.1">
    <property type="nucleotide sequence ID" value="NZ_LR213786.1"/>
</dbReference>
<keyword evidence="2" id="KW-1003">Cell membrane</keyword>